<dbReference type="Gene3D" id="3.40.50.12780">
    <property type="entry name" value="N-terminal domain of ligase-like"/>
    <property type="match status" value="1"/>
</dbReference>
<dbReference type="Gene3D" id="3.30.300.30">
    <property type="match status" value="1"/>
</dbReference>
<feature type="domain" description="AMP-dependent synthetase/ligase" evidence="3">
    <location>
        <begin position="57"/>
        <end position="412"/>
    </location>
</feature>
<keyword evidence="2 5" id="KW-0436">Ligase</keyword>
<evidence type="ECO:0000313" key="5">
    <source>
        <dbReference type="EMBL" id="THV18368.1"/>
    </source>
</evidence>
<evidence type="ECO:0000259" key="3">
    <source>
        <dbReference type="Pfam" id="PF00501"/>
    </source>
</evidence>
<gene>
    <name evidence="5" type="ORF">E9934_01685</name>
</gene>
<evidence type="ECO:0000313" key="6">
    <source>
        <dbReference type="Proteomes" id="UP000307087"/>
    </source>
</evidence>
<dbReference type="Pfam" id="PF00501">
    <property type="entry name" value="AMP-binding"/>
    <property type="match status" value="1"/>
</dbReference>
<feature type="domain" description="AMP-binding enzyme C-terminal" evidence="4">
    <location>
        <begin position="460"/>
        <end position="535"/>
    </location>
</feature>
<name>A0A4S8NNE0_9ACTN</name>
<proteinExistence type="inferred from homology"/>
<dbReference type="RefSeq" id="WP_136561083.1">
    <property type="nucleotide sequence ID" value="NZ_JBHTIE010000001.1"/>
</dbReference>
<evidence type="ECO:0000256" key="1">
    <source>
        <dbReference type="ARBA" id="ARBA00006432"/>
    </source>
</evidence>
<dbReference type="PANTHER" id="PTHR43201">
    <property type="entry name" value="ACYL-COA SYNTHETASE"/>
    <property type="match status" value="1"/>
</dbReference>
<comment type="caution">
    <text evidence="5">The sequence shown here is derived from an EMBL/GenBank/DDBJ whole genome shotgun (WGS) entry which is preliminary data.</text>
</comment>
<keyword evidence="6" id="KW-1185">Reference proteome</keyword>
<dbReference type="InterPro" id="IPR000873">
    <property type="entry name" value="AMP-dep_synth/lig_dom"/>
</dbReference>
<evidence type="ECO:0000256" key="2">
    <source>
        <dbReference type="ARBA" id="ARBA00022598"/>
    </source>
</evidence>
<dbReference type="EMBL" id="STGW01000001">
    <property type="protein sequence ID" value="THV18368.1"/>
    <property type="molecule type" value="Genomic_DNA"/>
</dbReference>
<dbReference type="AlphaFoldDB" id="A0A4S8NNE0"/>
<sequence>MSDVLARRFAGLRTQLWVFRMLVSSRMLVLMSPAKYVRLVRILREQGTNATTSFALAAVRNPRGTALVDELGSLTWQELQDRSAALAVGITDVAGGPVETLAILCRNHRGFVDSLLANSRLGGSALLLNTGFSGPQLADVMEREGARVIIYDEEFAGVVADARARVAGLVEILGWTDADPGPGTLTAEGLIAKHAGKVPPRPVTSGRVVLLTSGTTGTPKGARRSGGGADELASMLERIPWRGEETTVVAAPMFHAWGFGQLVISATMTCTVVTRRRFDPEATLALVDEHRAAGLSVVPVMLERIMDLPAGTLDRYSLASLRFASASGSRMKPQSVVAFMDRFGDVVHNSYNATEAGQISVAQPADLRHAADTAGRPVRGTAIRIVDDAGVDVPTGTVGRIIVRGASPFDGYTAGAEKDFIDGFMVSGDVGRLDEGGRLYVVGRDDDMIVSGGENVYPIEVEKVIGAHPAVREVVVIGVDDEAFGQRLAAYVALNDGATLAGDELKTHVKAQLAGYKVPREVVVLDALPRNASGKITVRDLPAAGGAA</sequence>
<dbReference type="Pfam" id="PF13193">
    <property type="entry name" value="AMP-binding_C"/>
    <property type="match status" value="1"/>
</dbReference>
<dbReference type="InterPro" id="IPR042099">
    <property type="entry name" value="ANL_N_sf"/>
</dbReference>
<dbReference type="InterPro" id="IPR045851">
    <property type="entry name" value="AMP-bd_C_sf"/>
</dbReference>
<dbReference type="InterPro" id="IPR020845">
    <property type="entry name" value="AMP-binding_CS"/>
</dbReference>
<dbReference type="PROSITE" id="PS00455">
    <property type="entry name" value="AMP_BINDING"/>
    <property type="match status" value="1"/>
</dbReference>
<organism evidence="5 6">
    <name type="scientific">Nocardioides caeni</name>
    <dbReference type="NCBI Taxonomy" id="574700"/>
    <lineage>
        <taxon>Bacteria</taxon>
        <taxon>Bacillati</taxon>
        <taxon>Actinomycetota</taxon>
        <taxon>Actinomycetes</taxon>
        <taxon>Propionibacteriales</taxon>
        <taxon>Nocardioidaceae</taxon>
        <taxon>Nocardioides</taxon>
    </lineage>
</organism>
<accession>A0A4S8NNE0</accession>
<dbReference type="PANTHER" id="PTHR43201:SF5">
    <property type="entry name" value="MEDIUM-CHAIN ACYL-COA LIGASE ACSF2, MITOCHONDRIAL"/>
    <property type="match status" value="1"/>
</dbReference>
<dbReference type="GO" id="GO:0031956">
    <property type="term" value="F:medium-chain fatty acid-CoA ligase activity"/>
    <property type="evidence" value="ECO:0007669"/>
    <property type="project" value="TreeGrafter"/>
</dbReference>
<dbReference type="Proteomes" id="UP000307087">
    <property type="component" value="Unassembled WGS sequence"/>
</dbReference>
<dbReference type="CDD" id="cd04433">
    <property type="entry name" value="AFD_class_I"/>
    <property type="match status" value="1"/>
</dbReference>
<dbReference type="SUPFAM" id="SSF56801">
    <property type="entry name" value="Acetyl-CoA synthetase-like"/>
    <property type="match status" value="1"/>
</dbReference>
<dbReference type="GO" id="GO:0006631">
    <property type="term" value="P:fatty acid metabolic process"/>
    <property type="evidence" value="ECO:0007669"/>
    <property type="project" value="TreeGrafter"/>
</dbReference>
<dbReference type="InterPro" id="IPR025110">
    <property type="entry name" value="AMP-bd_C"/>
</dbReference>
<evidence type="ECO:0000259" key="4">
    <source>
        <dbReference type="Pfam" id="PF13193"/>
    </source>
</evidence>
<reference evidence="5 6" key="1">
    <citation type="journal article" date="2009" name="Int. J. Syst. Evol. Microbiol.">
        <title>Nocardioides caeni sp. nov., isolated from wastewater.</title>
        <authorList>
            <person name="Yoon J.H."/>
            <person name="Kang S.J."/>
            <person name="Park S."/>
            <person name="Kim W."/>
            <person name="Oh T.K."/>
        </authorList>
    </citation>
    <scope>NUCLEOTIDE SEQUENCE [LARGE SCALE GENOMIC DNA]</scope>
    <source>
        <strain evidence="5 6">DSM 23134</strain>
    </source>
</reference>
<protein>
    <submittedName>
        <fullName evidence="5">Bile acid CoA ligase</fullName>
    </submittedName>
</protein>
<comment type="similarity">
    <text evidence="1">Belongs to the ATP-dependent AMP-binding enzyme family.</text>
</comment>
<dbReference type="OrthoDB" id="56621at2"/>